<evidence type="ECO:0000313" key="1">
    <source>
        <dbReference type="EMBL" id="KXS98097.1"/>
    </source>
</evidence>
<accession>A0A139H6M0</accession>
<dbReference type="Proteomes" id="UP000070133">
    <property type="component" value="Unassembled WGS sequence"/>
</dbReference>
<keyword evidence="2" id="KW-1185">Reference proteome</keyword>
<evidence type="ECO:0000313" key="2">
    <source>
        <dbReference type="Proteomes" id="UP000070133"/>
    </source>
</evidence>
<organism evidence="1 2">
    <name type="scientific">Pseudocercospora eumusae</name>
    <dbReference type="NCBI Taxonomy" id="321146"/>
    <lineage>
        <taxon>Eukaryota</taxon>
        <taxon>Fungi</taxon>
        <taxon>Dikarya</taxon>
        <taxon>Ascomycota</taxon>
        <taxon>Pezizomycotina</taxon>
        <taxon>Dothideomycetes</taxon>
        <taxon>Dothideomycetidae</taxon>
        <taxon>Mycosphaerellales</taxon>
        <taxon>Mycosphaerellaceae</taxon>
        <taxon>Pseudocercospora</taxon>
    </lineage>
</organism>
<name>A0A139H6M0_9PEZI</name>
<dbReference type="EMBL" id="LFZN01000122">
    <property type="protein sequence ID" value="KXS98097.1"/>
    <property type="molecule type" value="Genomic_DNA"/>
</dbReference>
<protein>
    <submittedName>
        <fullName evidence="1">Uncharacterized protein</fullName>
    </submittedName>
</protein>
<gene>
    <name evidence="1" type="ORF">AC578_10034</name>
</gene>
<sequence length="205" mass="21659">MVFYDLILGTLSSQSTTSDGCVSTIKWTAEAKAQINAVYAKHGLDENRDPDTELCIRLLGKLGIPVKYGRAILRACLTPMLAAIDGHGTDSTPSPSLTDMGHTSISYVHIGKEWHKSTSQVNAVIVEIAATKIRDVNPLAPPSRSEPVTPKPGNALVILPGPARQARPVGGVFTPPLTPVTPTMGIGGDADNIRSLIGKATHYGD</sequence>
<reference evidence="1 2" key="1">
    <citation type="submission" date="2015-07" db="EMBL/GenBank/DDBJ databases">
        <title>Comparative genomics of the Sigatoka disease complex on banana suggests a link between parallel evolutionary changes in Pseudocercospora fijiensis and Pseudocercospora eumusae and increased virulence on the banana host.</title>
        <authorList>
            <person name="Chang T.-C."/>
            <person name="Salvucci A."/>
            <person name="Crous P.W."/>
            <person name="Stergiopoulos I."/>
        </authorList>
    </citation>
    <scope>NUCLEOTIDE SEQUENCE [LARGE SCALE GENOMIC DNA]</scope>
    <source>
        <strain evidence="1 2">CBS 114824</strain>
    </source>
</reference>
<dbReference type="AlphaFoldDB" id="A0A139H6M0"/>
<comment type="caution">
    <text evidence="1">The sequence shown here is derived from an EMBL/GenBank/DDBJ whole genome shotgun (WGS) entry which is preliminary data.</text>
</comment>
<proteinExistence type="predicted"/>